<dbReference type="EMBL" id="WJQU01000003">
    <property type="protein sequence ID" value="KAJ6638928.1"/>
    <property type="molecule type" value="Genomic_DNA"/>
</dbReference>
<feature type="compositionally biased region" description="Polar residues" evidence="1">
    <location>
        <begin position="300"/>
        <end position="315"/>
    </location>
</feature>
<gene>
    <name evidence="2" type="ORF">Bhyg_11666</name>
</gene>
<feature type="region of interest" description="Disordered" evidence="1">
    <location>
        <begin position="429"/>
        <end position="472"/>
    </location>
</feature>
<sequence>MMLAMISVTCNMSSICSPLKSLRSFNDDSPDRRGRLGLSRLRTESWASRSSHCSGSSFNNDDFNWAIQPNYLNMMDDNNIMENCAAANHEIESMRTEPSDEQLKNLASNDSPELQSTVDVKQLMQWITYMEKYIATISPDWQQVDLMGEDERTQSYNEQRELREYIESHDRIFKKMVKDGSDSEETRMVQEKFHKLLLNALEKQCLLEGYPKDSQAIKTSDRTNAKLSINEQYSINIQPQPQPNRNKRNLRKSSESYAITSDDGVNFSSNPNTSKTSSFSEEQISPFSSNKDFSDKGNRNGVQSSTDETPKNTDLSFSPITDCTLRLIQDVTIPSAKDFDDSFPSDIKVKDWLTSRPHEAINTKNASVADDENQSISNNFSSSSTSDHESAASIQWDNFQTAYPLTPPVEEEFNKDFLYFGDDYDNALGRPSSSSSRNTAKSNEFTETPPGREKSVKQQTKNSSDSESLCRCRGRRHSARKLNEKTDVFTQRRVLDDQSEMARNILTIVEELRNNYKNLKPEDFDGIIKLCRDNMGCLILVLGSERSSHYCSSESSSSSEKTVYDFHVQQSCRCLIISGFIGQIVNFLYGSSRVVRNSVIYKFLFNILKTFYRMIKFFSQRVIFYRSIYR</sequence>
<comment type="caution">
    <text evidence="2">The sequence shown here is derived from an EMBL/GenBank/DDBJ whole genome shotgun (WGS) entry which is preliminary data.</text>
</comment>
<feature type="compositionally biased region" description="Polar residues" evidence="1">
    <location>
        <begin position="437"/>
        <end position="446"/>
    </location>
</feature>
<feature type="region of interest" description="Disordered" evidence="1">
    <location>
        <begin position="363"/>
        <end position="392"/>
    </location>
</feature>
<feature type="region of interest" description="Disordered" evidence="1">
    <location>
        <begin position="258"/>
        <end position="315"/>
    </location>
</feature>
<proteinExistence type="predicted"/>
<evidence type="ECO:0000256" key="1">
    <source>
        <dbReference type="SAM" id="MobiDB-lite"/>
    </source>
</evidence>
<dbReference type="AlphaFoldDB" id="A0A9Q0S0J2"/>
<reference evidence="2" key="1">
    <citation type="submission" date="2022-07" db="EMBL/GenBank/DDBJ databases">
        <authorList>
            <person name="Trinca V."/>
            <person name="Uliana J.V.C."/>
            <person name="Torres T.T."/>
            <person name="Ward R.J."/>
            <person name="Monesi N."/>
        </authorList>
    </citation>
    <scope>NUCLEOTIDE SEQUENCE</scope>
    <source>
        <strain evidence="2">HSMRA1968</strain>
        <tissue evidence="2">Whole embryos</tissue>
    </source>
</reference>
<feature type="compositionally biased region" description="Polar residues" evidence="1">
    <location>
        <begin position="266"/>
        <end position="291"/>
    </location>
</feature>
<feature type="compositionally biased region" description="Low complexity" evidence="1">
    <location>
        <begin position="375"/>
        <end position="385"/>
    </location>
</feature>
<evidence type="ECO:0000313" key="2">
    <source>
        <dbReference type="EMBL" id="KAJ6638928.1"/>
    </source>
</evidence>
<organism evidence="2 3">
    <name type="scientific">Pseudolycoriella hygida</name>
    <dbReference type="NCBI Taxonomy" id="35572"/>
    <lineage>
        <taxon>Eukaryota</taxon>
        <taxon>Metazoa</taxon>
        <taxon>Ecdysozoa</taxon>
        <taxon>Arthropoda</taxon>
        <taxon>Hexapoda</taxon>
        <taxon>Insecta</taxon>
        <taxon>Pterygota</taxon>
        <taxon>Neoptera</taxon>
        <taxon>Endopterygota</taxon>
        <taxon>Diptera</taxon>
        <taxon>Nematocera</taxon>
        <taxon>Sciaroidea</taxon>
        <taxon>Sciaridae</taxon>
        <taxon>Pseudolycoriella</taxon>
    </lineage>
</organism>
<accession>A0A9Q0S0J2</accession>
<dbReference type="Proteomes" id="UP001151699">
    <property type="component" value="Chromosome X"/>
</dbReference>
<keyword evidence="3" id="KW-1185">Reference proteome</keyword>
<feature type="compositionally biased region" description="Polar residues" evidence="1">
    <location>
        <begin position="457"/>
        <end position="467"/>
    </location>
</feature>
<name>A0A9Q0S0J2_9DIPT</name>
<protein>
    <submittedName>
        <fullName evidence="2">Uncharacterized protein</fullName>
    </submittedName>
</protein>
<evidence type="ECO:0000313" key="3">
    <source>
        <dbReference type="Proteomes" id="UP001151699"/>
    </source>
</evidence>